<keyword evidence="5 9" id="KW-0732">Signal</keyword>
<evidence type="ECO:0000256" key="3">
    <source>
        <dbReference type="ARBA" id="ARBA00004613"/>
    </source>
</evidence>
<evidence type="ECO:0000256" key="5">
    <source>
        <dbReference type="ARBA" id="ARBA00022729"/>
    </source>
</evidence>
<sequence>MDKRKKLLKMKQIILPPLLAACLALPAAALAQICASPNATSDYIVGEAEGRPSAMHWHSGLVWSRCIEGMTFNGSQCSGGALADIQKRWLEWISTQELLPLPFDQQADWGISASLTEDRLRTGTWRLPYRLEYRAVMSGCPDDGSGRPVNQEVLPTIYGQGGIHGWHWSASPKPGDVNSAWVTYFNLSTGGSWLSNNYATEARVVRGGQPFASLPAGPFADTRPAGTPWEFTLPAPLASQSGTGAAWGGARIGGNGLIRINGTGNWVREAIVKSGDQISVRMLAPATEGQQAAATLTLRSGQTTGTAANAANGGAEDTVVSETSTTFTVTASASAAPRACRVTPTGTGDGTSWPQAASLADALADFSCSEVWLQRTNSGGGPVYVPPSARGFAIERNVKLYGGFVGTEATRAERPDPVSPTQTTLDGNNHSRVLYLDGSLGTPLNDTLIDGVYLVMGLAAGPGANGGALYCNGAGAGSVCSPQLNRVYIGASGADGHGGALFNDASRGGVSSPVLTNVIIRNSNAGGDGGAIYNLGDGGTSSPVLRNVYFENTHALGGSGGAVYNLARGSGGVSSPVIEQASFNGNSAAVYGGAIFSRADGGGTSRMEVRNATFSANQSASGQPGGAIAIVGVGGDASVDVEHATFVNNMSGAMNNALFTQGGDVRVINSVLWGNPATAQRTQAITFFTGSTTITDSMIQDGCAGGNQAVMGGSATCPGVTRVADPELGALDANGMDGYPILYGYLPGANSQLLDAVACTVPTDQRGIARPQGVGCDIGALERRGTVALAVTLSGSGTGTVSGAPSACTTGTCSYNYPGEGSAQAVILTAAPAVGHSFSGWSGACSGTGTCSVTMNQARTVGAAFVGPATYTVGGTTSGLAGAGLVLQNNGGDNLPVPANGSFTFSIPVAQGGAYSVTVLTQPPGRTCTVTNGSGNASANVTNVQVVCVPSAHAITTSPAGNLSCTPATITHGGTALCTASPPSGQITQSIGGCNGTATGVGVNTYTTGPVTSACTVTATFAPPPAHTLGGTVTGLTGTGLLLRNGGEDLPVAANGAFTFTGTVADGGSYAVTIAAQPTGQRCTIANASGSNVSASVSNVQVACVPYFEGTTVPASGAGGTGRATFTGGGPACRFDLGATGFEAAPATPPPGRTLPQGLLRVRLVNCTAAVAMEITWPEPVAGYTKYGLADRTDTLPSYFAPTGLAISGRTVRFTLTDDQQGDDDWTPNGTIADPSGPTAPAAAPGGAQAIPTLSEGGLLLLTALLALLALRRRVV</sequence>
<dbReference type="InterPro" id="IPR003368">
    <property type="entry name" value="POMP_repeat"/>
</dbReference>
<dbReference type="NCBIfam" id="TIGR01376">
    <property type="entry name" value="POMP_repeat"/>
    <property type="match status" value="1"/>
</dbReference>
<feature type="compositionally biased region" description="Low complexity" evidence="8">
    <location>
        <begin position="1233"/>
        <end position="1248"/>
    </location>
</feature>
<dbReference type="InterPro" id="IPR059226">
    <property type="entry name" value="Choice_anch_Q_dom"/>
</dbReference>
<evidence type="ECO:0000256" key="7">
    <source>
        <dbReference type="ARBA" id="ARBA00023237"/>
    </source>
</evidence>
<evidence type="ECO:0000256" key="2">
    <source>
        <dbReference type="ARBA" id="ARBA00004442"/>
    </source>
</evidence>
<dbReference type="InterPro" id="IPR026442">
    <property type="entry name" value="IPTL_CTERM"/>
</dbReference>
<dbReference type="EMBL" id="FPBX01000065">
    <property type="protein sequence ID" value="SFU99739.1"/>
    <property type="molecule type" value="Genomic_DNA"/>
</dbReference>
<feature type="signal peptide" evidence="9">
    <location>
        <begin position="1"/>
        <end position="31"/>
    </location>
</feature>
<feature type="region of interest" description="Disordered" evidence="8">
    <location>
        <begin position="1219"/>
        <end position="1248"/>
    </location>
</feature>
<keyword evidence="13" id="KW-1185">Reference proteome</keyword>
<dbReference type="SUPFAM" id="SSF51126">
    <property type="entry name" value="Pectin lyase-like"/>
    <property type="match status" value="1"/>
</dbReference>
<dbReference type="Pfam" id="PF18998">
    <property type="entry name" value="Flg_new_2"/>
    <property type="match status" value="1"/>
</dbReference>
<evidence type="ECO:0000256" key="6">
    <source>
        <dbReference type="ARBA" id="ARBA00023136"/>
    </source>
</evidence>
<dbReference type="AlphaFoldDB" id="A0A1I7KQQ6"/>
<dbReference type="STRING" id="343013.SAMN04489707_10655"/>
<evidence type="ECO:0000259" key="11">
    <source>
        <dbReference type="Pfam" id="PF18998"/>
    </source>
</evidence>
<dbReference type="InterPro" id="IPR011050">
    <property type="entry name" value="Pectin_lyase_fold/virulence"/>
</dbReference>
<dbReference type="InterPro" id="IPR044060">
    <property type="entry name" value="Bacterial_rp_domain"/>
</dbReference>
<dbReference type="PROSITE" id="PS51257">
    <property type="entry name" value="PROKAR_LIPOPROTEIN"/>
    <property type="match status" value="1"/>
</dbReference>
<evidence type="ECO:0000259" key="10">
    <source>
        <dbReference type="Pfam" id="PF18203"/>
    </source>
</evidence>
<keyword evidence="6" id="KW-0472">Membrane</keyword>
<evidence type="ECO:0000313" key="13">
    <source>
        <dbReference type="Proteomes" id="UP000183656"/>
    </source>
</evidence>
<organism evidence="12 13">
    <name type="scientific">Paenacidovorax caeni</name>
    <dbReference type="NCBI Taxonomy" id="343013"/>
    <lineage>
        <taxon>Bacteria</taxon>
        <taxon>Pseudomonadati</taxon>
        <taxon>Pseudomonadota</taxon>
        <taxon>Betaproteobacteria</taxon>
        <taxon>Burkholderiales</taxon>
        <taxon>Comamonadaceae</taxon>
        <taxon>Paenacidovorax</taxon>
    </lineage>
</organism>
<dbReference type="InterPro" id="IPR053784">
    <property type="entry name" value="Choice_anch_U_dom"/>
</dbReference>
<evidence type="ECO:0000256" key="4">
    <source>
        <dbReference type="ARBA" id="ARBA00022525"/>
    </source>
</evidence>
<dbReference type="NCBIfam" id="NF041766">
    <property type="entry name" value="choice_anch_U"/>
    <property type="match status" value="1"/>
</dbReference>
<accession>A0A1I7KQQ6</accession>
<proteinExistence type="predicted"/>
<dbReference type="GO" id="GO:0009279">
    <property type="term" value="C:cell outer membrane"/>
    <property type="evidence" value="ECO:0007669"/>
    <property type="project" value="UniProtKB-SubCell"/>
</dbReference>
<evidence type="ECO:0000256" key="9">
    <source>
        <dbReference type="SAM" id="SignalP"/>
    </source>
</evidence>
<dbReference type="NCBIfam" id="NF041518">
    <property type="entry name" value="choice_anch_Q"/>
    <property type="match status" value="1"/>
</dbReference>
<evidence type="ECO:0000313" key="12">
    <source>
        <dbReference type="EMBL" id="SFU99739.1"/>
    </source>
</evidence>
<reference evidence="12 13" key="1">
    <citation type="submission" date="2016-10" db="EMBL/GenBank/DDBJ databases">
        <authorList>
            <person name="de Groot N.N."/>
        </authorList>
    </citation>
    <scope>NUCLEOTIDE SEQUENCE [LARGE SCALE GENOMIC DNA]</scope>
    <source>
        <strain evidence="12 13">R-24608</strain>
    </source>
</reference>
<evidence type="ECO:0000256" key="8">
    <source>
        <dbReference type="SAM" id="MobiDB-lite"/>
    </source>
</evidence>
<evidence type="ECO:0000256" key="1">
    <source>
        <dbReference type="ARBA" id="ARBA00004196"/>
    </source>
</evidence>
<keyword evidence="4" id="KW-0964">Secreted</keyword>
<dbReference type="Proteomes" id="UP000183656">
    <property type="component" value="Unassembled WGS sequence"/>
</dbReference>
<feature type="domain" description="Bacterial repeat" evidence="11">
    <location>
        <begin position="793"/>
        <end position="865"/>
    </location>
</feature>
<gene>
    <name evidence="12" type="ORF">SAMN04489707_10655</name>
</gene>
<feature type="chain" id="PRO_5010333383" evidence="9">
    <location>
        <begin position="32"/>
        <end position="1276"/>
    </location>
</feature>
<name>A0A1I7KQQ6_9BURK</name>
<protein>
    <submittedName>
        <fullName evidence="12">IPTL-CTERM protein sorting domain-containing protein</fullName>
    </submittedName>
</protein>
<keyword evidence="7" id="KW-0998">Cell outer membrane</keyword>
<dbReference type="NCBIfam" id="TIGR04174">
    <property type="entry name" value="IPTL_CTERM"/>
    <property type="match status" value="1"/>
</dbReference>
<dbReference type="Pfam" id="PF18203">
    <property type="entry name" value="IPTL-CTERM"/>
    <property type="match status" value="1"/>
</dbReference>
<comment type="subcellular location">
    <subcellularLocation>
        <location evidence="1">Cell envelope</location>
    </subcellularLocation>
    <subcellularLocation>
        <location evidence="2">Cell outer membrane</location>
    </subcellularLocation>
    <subcellularLocation>
        <location evidence="3">Secreted</location>
    </subcellularLocation>
</comment>
<dbReference type="GO" id="GO:0005576">
    <property type="term" value="C:extracellular region"/>
    <property type="evidence" value="ECO:0007669"/>
    <property type="project" value="UniProtKB-SubCell"/>
</dbReference>
<feature type="domain" description="IPTL-CTERM protein sorting" evidence="10">
    <location>
        <begin position="1249"/>
        <end position="1274"/>
    </location>
</feature>